<dbReference type="UniPathway" id="UPA00340">
    <property type="reaction ID" value="UER00459"/>
</dbReference>
<dbReference type="InterPro" id="IPR010766">
    <property type="entry name" value="DRTGG"/>
</dbReference>
<comment type="domain">
    <text evidence="12">The N-terminal region seems to be important for proper quaternary structure. The C-terminal region contains the substrate-binding site.</text>
</comment>
<protein>
    <recommendedName>
        <fullName evidence="7 12">Phosphate acetyltransferase</fullName>
        <ecNumber evidence="6 12">2.3.1.8</ecNumber>
    </recommendedName>
    <alternativeName>
        <fullName evidence="11 12">Phosphotransacetylase</fullName>
    </alternativeName>
</protein>
<dbReference type="NCBIfam" id="TIGR00651">
    <property type="entry name" value="pta"/>
    <property type="match status" value="1"/>
</dbReference>
<evidence type="ECO:0000313" key="15">
    <source>
        <dbReference type="EMBL" id="CEN41536.1"/>
    </source>
</evidence>
<comment type="function">
    <text evidence="12">Involved in acetate metabolism.</text>
</comment>
<evidence type="ECO:0000256" key="7">
    <source>
        <dbReference type="ARBA" id="ARBA00021528"/>
    </source>
</evidence>
<dbReference type="InterPro" id="IPR004614">
    <property type="entry name" value="P_AcTrfase"/>
</dbReference>
<dbReference type="SUPFAM" id="SSF52540">
    <property type="entry name" value="P-loop containing nucleoside triphosphate hydrolases"/>
    <property type="match status" value="1"/>
</dbReference>
<dbReference type="GO" id="GO:0005737">
    <property type="term" value="C:cytoplasm"/>
    <property type="evidence" value="ECO:0007669"/>
    <property type="project" value="UniProtKB-SubCell"/>
</dbReference>
<dbReference type="Pfam" id="PF01515">
    <property type="entry name" value="PTA_PTB"/>
    <property type="match status" value="1"/>
</dbReference>
<dbReference type="InterPro" id="IPR042112">
    <property type="entry name" value="P_AcTrfase_dom2"/>
</dbReference>
<evidence type="ECO:0000256" key="1">
    <source>
        <dbReference type="ARBA" id="ARBA00004496"/>
    </source>
</evidence>
<keyword evidence="9 12" id="KW-0808">Transferase</keyword>
<evidence type="ECO:0000256" key="11">
    <source>
        <dbReference type="ARBA" id="ARBA00031108"/>
    </source>
</evidence>
<evidence type="ECO:0000256" key="2">
    <source>
        <dbReference type="ARBA" id="ARBA00004989"/>
    </source>
</evidence>
<evidence type="ECO:0000256" key="4">
    <source>
        <dbReference type="ARBA" id="ARBA00009786"/>
    </source>
</evidence>
<evidence type="ECO:0000256" key="12">
    <source>
        <dbReference type="PIRNR" id="PIRNR006107"/>
    </source>
</evidence>
<evidence type="ECO:0000256" key="10">
    <source>
        <dbReference type="ARBA" id="ARBA00023315"/>
    </source>
</evidence>
<dbReference type="OrthoDB" id="9805787at2"/>
<organism evidence="15 16">
    <name type="scientific">Capnocytophaga cynodegmi</name>
    <dbReference type="NCBI Taxonomy" id="28189"/>
    <lineage>
        <taxon>Bacteria</taxon>
        <taxon>Pseudomonadati</taxon>
        <taxon>Bacteroidota</taxon>
        <taxon>Flavobacteriia</taxon>
        <taxon>Flavobacteriales</taxon>
        <taxon>Flavobacteriaceae</taxon>
        <taxon>Capnocytophaga</taxon>
    </lineage>
</organism>
<dbReference type="Gene3D" id="3.40.50.10950">
    <property type="match status" value="1"/>
</dbReference>
<dbReference type="FunFam" id="3.40.50.10750:FF:000001">
    <property type="entry name" value="Phosphate acetyltransferase"/>
    <property type="match status" value="1"/>
</dbReference>
<dbReference type="InterPro" id="IPR050500">
    <property type="entry name" value="Phos_Acetyltrans/Butyryltrans"/>
</dbReference>
<dbReference type="EC" id="2.3.1.8" evidence="6 12"/>
<feature type="domain" description="Phosphate acetyl/butaryl transferase" evidence="13">
    <location>
        <begin position="368"/>
        <end position="687"/>
    </location>
</feature>
<dbReference type="NCBIfam" id="NF004167">
    <property type="entry name" value="PRK05632.1"/>
    <property type="match status" value="1"/>
</dbReference>
<dbReference type="Gene3D" id="3.40.1390.20">
    <property type="entry name" value="HprK N-terminal domain-like"/>
    <property type="match status" value="1"/>
</dbReference>
<sequence>MNKSVYIITSDTYSGKSLVTLGVMQMIMRNTTKVAYFKPILESKTQKDNHIMTILSHFQLDMEYDDAYVFSRSEVASLKNKGKIGEVYDTIIKRYKALESKYDFVLVEGTDLLEESNVFDINFNASLAQSLNIPALIVLKDNFSSEDELINHIQIEVNSLLEQEVQILGVFINKAKYYVDGIKQKLQQEYKNIHFTFIPKEGDLSRPTVKEVADELGARFLYKGDEVDIITKKTIVGGMQLHNFLNHLSESCLAVIPADRSDLIIGTLAAHISSNYPRVAGIVLSGALTPEKSIVKILDGTQKMIPIMVSKLGTFETANRIGNIKSKIYPESFEKIKLCMQLFEKYADVEDLNKRISSFKSETITPRMFQYNMVQKARNAQKHIVLPEGTDDRILTAASQLASDELVYLTILGEPEKIVARANELGLRWDENRISIVNPIESPKYSLYAEKLYELRKSKGMELSQARDLMLDVSYFGTMMVFLGDADGMVSGAVNTTAHTIRPSLQFVKTKPNVNTVSSVFFMLLNDRVLVYGDCAIVPNPTAAQLAEIAISSAESAKAFGIEPKVALLSYSSGSSGSGADVDKVREATEIVKSQHPELLVEGPIQYDAAVDPKVGKSKMPNSKVAGQANVLIFPDLNTGNNTYKAVQRETGALAIGPMLQGLKKPVNDLSRGATIPDIYNTVLITAIQSVMEE</sequence>
<dbReference type="Gene3D" id="3.40.50.10750">
    <property type="entry name" value="Isocitrate/Isopropylmalate dehydrogenase-like"/>
    <property type="match status" value="1"/>
</dbReference>
<dbReference type="CDD" id="cd03109">
    <property type="entry name" value="DTBS"/>
    <property type="match status" value="1"/>
</dbReference>
<name>A0A0B7HCJ2_9FLAO</name>
<evidence type="ECO:0000259" key="13">
    <source>
        <dbReference type="Pfam" id="PF01515"/>
    </source>
</evidence>
<comment type="subunit">
    <text evidence="5">Homohexamer.</text>
</comment>
<comment type="catalytic activity">
    <reaction evidence="12">
        <text>acetyl-CoA + phosphate = acetyl phosphate + CoA</text>
        <dbReference type="Rhea" id="RHEA:19521"/>
        <dbReference type="ChEBI" id="CHEBI:22191"/>
        <dbReference type="ChEBI" id="CHEBI:43474"/>
        <dbReference type="ChEBI" id="CHEBI:57287"/>
        <dbReference type="ChEBI" id="CHEBI:57288"/>
        <dbReference type="EC" id="2.3.1.8"/>
    </reaction>
</comment>
<dbReference type="PIRSF" id="PIRSF006107">
    <property type="entry name" value="PhpActrans_proteobac"/>
    <property type="match status" value="1"/>
</dbReference>
<gene>
    <name evidence="15" type="primary">pta</name>
    <name evidence="15" type="ORF">CCYN74_70040</name>
</gene>
<accession>A0A0B7HCJ2</accession>
<dbReference type="InterPro" id="IPR028979">
    <property type="entry name" value="Ser_kin/Pase_Hpr-like_N_sf"/>
</dbReference>
<dbReference type="InterPro" id="IPR027417">
    <property type="entry name" value="P-loop_NTPase"/>
</dbReference>
<keyword evidence="10 12" id="KW-0012">Acyltransferase</keyword>
<comment type="similarity">
    <text evidence="3 12">In the C-terminal section; belongs to the phosphate acetyltransferase and butyryltransferase family.</text>
</comment>
<evidence type="ECO:0000259" key="14">
    <source>
        <dbReference type="Pfam" id="PF07085"/>
    </source>
</evidence>
<evidence type="ECO:0000313" key="16">
    <source>
        <dbReference type="Proteomes" id="UP000038083"/>
    </source>
</evidence>
<evidence type="ECO:0000256" key="5">
    <source>
        <dbReference type="ARBA" id="ARBA00011643"/>
    </source>
</evidence>
<dbReference type="EMBL" id="CDOG01000067">
    <property type="protein sequence ID" value="CEN41536.1"/>
    <property type="molecule type" value="Genomic_DNA"/>
</dbReference>
<dbReference type="AlphaFoldDB" id="A0A0B7HCJ2"/>
<reference evidence="15 16" key="1">
    <citation type="submission" date="2015-01" db="EMBL/GenBank/DDBJ databases">
        <authorList>
            <person name="MANFREDI Pablo"/>
        </authorList>
    </citation>
    <scope>NUCLEOTIDE SEQUENCE [LARGE SCALE GENOMIC DNA]</scope>
    <source>
        <strain evidence="15 16">Ccy74</strain>
    </source>
</reference>
<dbReference type="InterPro" id="IPR002505">
    <property type="entry name" value="PTA_PTB"/>
</dbReference>
<dbReference type="SUPFAM" id="SSF75138">
    <property type="entry name" value="HprK N-terminal domain-like"/>
    <property type="match status" value="1"/>
</dbReference>
<evidence type="ECO:0000256" key="6">
    <source>
        <dbReference type="ARBA" id="ARBA00012707"/>
    </source>
</evidence>
<evidence type="ECO:0000256" key="8">
    <source>
        <dbReference type="ARBA" id="ARBA00022490"/>
    </source>
</evidence>
<feature type="domain" description="DRTGG" evidence="14">
    <location>
        <begin position="211"/>
        <end position="322"/>
    </location>
</feature>
<comment type="similarity">
    <text evidence="4 12">In the N-terminal section; belongs to the CobB/CobQ family.</text>
</comment>
<dbReference type="Proteomes" id="UP000038083">
    <property type="component" value="Unassembled WGS sequence"/>
</dbReference>
<evidence type="ECO:0000256" key="9">
    <source>
        <dbReference type="ARBA" id="ARBA00022679"/>
    </source>
</evidence>
<comment type="pathway">
    <text evidence="2 12">Metabolic intermediate biosynthesis; acetyl-CoA biosynthesis; acetyl-CoA from acetate: step 2/2.</text>
</comment>
<comment type="subcellular location">
    <subcellularLocation>
        <location evidence="1 12">Cytoplasm</location>
    </subcellularLocation>
</comment>
<dbReference type="InterPro" id="IPR016475">
    <property type="entry name" value="P-Actrans_bac"/>
</dbReference>
<dbReference type="InterPro" id="IPR042113">
    <property type="entry name" value="P_AcTrfase_dom1"/>
</dbReference>
<dbReference type="RefSeq" id="WP_018278406.1">
    <property type="nucleotide sequence ID" value="NZ_CDOF01000017.1"/>
</dbReference>
<keyword evidence="8 12" id="KW-0963">Cytoplasm</keyword>
<dbReference type="GO" id="GO:0008959">
    <property type="term" value="F:phosphate acetyltransferase activity"/>
    <property type="evidence" value="ECO:0007669"/>
    <property type="project" value="UniProtKB-EC"/>
</dbReference>
<dbReference type="Gene3D" id="3.40.50.300">
    <property type="entry name" value="P-loop containing nucleotide triphosphate hydrolases"/>
    <property type="match status" value="1"/>
</dbReference>
<dbReference type="PANTHER" id="PTHR43356">
    <property type="entry name" value="PHOSPHATE ACETYLTRANSFERASE"/>
    <property type="match status" value="1"/>
</dbReference>
<dbReference type="NCBIfam" id="NF007233">
    <property type="entry name" value="PRK09653.1"/>
    <property type="match status" value="1"/>
</dbReference>
<dbReference type="Pfam" id="PF13500">
    <property type="entry name" value="AAA_26"/>
    <property type="match status" value="1"/>
</dbReference>
<dbReference type="GO" id="GO:0006085">
    <property type="term" value="P:acetyl-CoA biosynthetic process"/>
    <property type="evidence" value="ECO:0007669"/>
    <property type="project" value="UniProtKB-UniPathway"/>
</dbReference>
<proteinExistence type="inferred from homology"/>
<dbReference type="PANTHER" id="PTHR43356:SF3">
    <property type="entry name" value="PHOSPHATE ACETYLTRANSFERASE"/>
    <property type="match status" value="1"/>
</dbReference>
<dbReference type="Pfam" id="PF07085">
    <property type="entry name" value="DRTGG"/>
    <property type="match status" value="1"/>
</dbReference>
<dbReference type="SUPFAM" id="SSF53659">
    <property type="entry name" value="Isocitrate/Isopropylmalate dehydrogenase-like"/>
    <property type="match status" value="1"/>
</dbReference>
<evidence type="ECO:0000256" key="3">
    <source>
        <dbReference type="ARBA" id="ARBA00008756"/>
    </source>
</evidence>